<dbReference type="SUPFAM" id="SSF56801">
    <property type="entry name" value="Acetyl-CoA synthetase-like"/>
    <property type="match status" value="1"/>
</dbReference>
<keyword evidence="2" id="KW-0597">Phosphoprotein</keyword>
<dbReference type="EMBL" id="JSZA02000266">
    <property type="protein sequence ID" value="TGO02014.1"/>
    <property type="molecule type" value="Genomic_DNA"/>
</dbReference>
<dbReference type="Proteomes" id="UP000030428">
    <property type="component" value="Unassembled WGS sequence"/>
</dbReference>
<evidence type="ECO:0000313" key="4">
    <source>
        <dbReference type="Proteomes" id="UP000030428"/>
    </source>
</evidence>
<name>A0A4E0RMQ6_9GAMM</name>
<evidence type="ECO:0000256" key="2">
    <source>
        <dbReference type="ARBA" id="ARBA00022553"/>
    </source>
</evidence>
<gene>
    <name evidence="3" type="ORF">PN36_31965</name>
</gene>
<organism evidence="3 4">
    <name type="scientific">Candidatus Thiomargarita nelsonii</name>
    <dbReference type="NCBI Taxonomy" id="1003181"/>
    <lineage>
        <taxon>Bacteria</taxon>
        <taxon>Pseudomonadati</taxon>
        <taxon>Pseudomonadota</taxon>
        <taxon>Gammaproteobacteria</taxon>
        <taxon>Thiotrichales</taxon>
        <taxon>Thiotrichaceae</taxon>
        <taxon>Thiomargarita</taxon>
    </lineage>
</organism>
<evidence type="ECO:0000313" key="3">
    <source>
        <dbReference type="EMBL" id="TGO02014.1"/>
    </source>
</evidence>
<keyword evidence="4" id="KW-1185">Reference proteome</keyword>
<accession>A0A4E0RMQ6</accession>
<protein>
    <submittedName>
        <fullName evidence="3">Uncharacterized protein</fullName>
    </submittedName>
</protein>
<dbReference type="PANTHER" id="PTHR44845:SF6">
    <property type="entry name" value="BETA-ALANINE-ACTIVATING ENZYME"/>
    <property type="match status" value="1"/>
</dbReference>
<reference evidence="3 4" key="1">
    <citation type="journal article" date="2016" name="Front. Microbiol.">
        <title>Single-Cell (Meta-)Genomics of a Dimorphic Candidatus Thiomargarita nelsonii Reveals Genomic Plasticity.</title>
        <authorList>
            <person name="Flood B.E."/>
            <person name="Fliss P."/>
            <person name="Jones D.S."/>
            <person name="Dick G.J."/>
            <person name="Jain S."/>
            <person name="Kaster A.K."/>
            <person name="Winkel M."/>
            <person name="Mussmann M."/>
            <person name="Bailey J."/>
        </authorList>
    </citation>
    <scope>NUCLEOTIDE SEQUENCE [LARGE SCALE GENOMIC DNA]</scope>
    <source>
        <strain evidence="3">Hydrate Ridge</strain>
    </source>
</reference>
<proteinExistence type="predicted"/>
<dbReference type="Gene3D" id="2.30.38.10">
    <property type="entry name" value="Luciferase, Domain 3"/>
    <property type="match status" value="1"/>
</dbReference>
<comment type="caution">
    <text evidence="3">The sequence shown here is derived from an EMBL/GenBank/DDBJ whole genome shotgun (WGS) entry which is preliminary data.</text>
</comment>
<dbReference type="PANTHER" id="PTHR44845">
    <property type="entry name" value="CARRIER DOMAIN-CONTAINING PROTEIN"/>
    <property type="match status" value="1"/>
</dbReference>
<evidence type="ECO:0000256" key="1">
    <source>
        <dbReference type="ARBA" id="ARBA00022450"/>
    </source>
</evidence>
<sequence>MVQITDVTVPISIEQPIANTQIDILDQYLQPVPLSVPGELHIGGGVARGYLNRPELTAEKFINNPFSDTPNSRLPAT</sequence>
<keyword evidence="1" id="KW-0596">Phosphopantetheine</keyword>
<dbReference type="AlphaFoldDB" id="A0A4E0RMQ6"/>